<dbReference type="Proteomes" id="UP000614601">
    <property type="component" value="Unassembled WGS sequence"/>
</dbReference>
<evidence type="ECO:0000256" key="1">
    <source>
        <dbReference type="SAM" id="MobiDB-lite"/>
    </source>
</evidence>
<dbReference type="EMBL" id="CAJFCW020000005">
    <property type="protein sequence ID" value="CAG9120493.1"/>
    <property type="molecule type" value="Genomic_DNA"/>
</dbReference>
<sequence>MPRKTSRDTKQAEPRVTRRTRSQTKPDESDREEPGPSDEKKSKPESPDDGEVENVFGVTSEAQEHLNQQNNVPIEEDNSLDGLKAKVAKLELELLKAEKSKRVLYKALVRERNMNGEKPSVLMTEATKSGHNFCKAFSTLSSDQKHERIRLLVGVVNEFADPKGICDDRKTEVVAMMEALQNHFDNDEHAFQ</sequence>
<reference evidence="2" key="1">
    <citation type="submission" date="2020-09" db="EMBL/GenBank/DDBJ databases">
        <authorList>
            <person name="Kikuchi T."/>
        </authorList>
    </citation>
    <scope>NUCLEOTIDE SEQUENCE</scope>
    <source>
        <strain evidence="2">SH1</strain>
    </source>
</reference>
<evidence type="ECO:0000313" key="3">
    <source>
        <dbReference type="Proteomes" id="UP000614601"/>
    </source>
</evidence>
<accession>A0A811LAD2</accession>
<dbReference type="EMBL" id="CAJFDH010000005">
    <property type="protein sequence ID" value="CAD5225161.1"/>
    <property type="molecule type" value="Genomic_DNA"/>
</dbReference>
<feature type="compositionally biased region" description="Basic and acidic residues" evidence="1">
    <location>
        <begin position="1"/>
        <end position="16"/>
    </location>
</feature>
<dbReference type="Proteomes" id="UP000783686">
    <property type="component" value="Unassembled WGS sequence"/>
</dbReference>
<comment type="caution">
    <text evidence="2">The sequence shown here is derived from an EMBL/GenBank/DDBJ whole genome shotgun (WGS) entry which is preliminary data.</text>
</comment>
<dbReference type="AlphaFoldDB" id="A0A811LAD2"/>
<evidence type="ECO:0000313" key="2">
    <source>
        <dbReference type="EMBL" id="CAD5225161.1"/>
    </source>
</evidence>
<protein>
    <submittedName>
        <fullName evidence="2">Uncharacterized protein</fullName>
    </submittedName>
</protein>
<feature type="compositionally biased region" description="Basic and acidic residues" evidence="1">
    <location>
        <begin position="24"/>
        <end position="46"/>
    </location>
</feature>
<keyword evidence="3" id="KW-1185">Reference proteome</keyword>
<feature type="region of interest" description="Disordered" evidence="1">
    <location>
        <begin position="1"/>
        <end position="65"/>
    </location>
</feature>
<name>A0A811LAD2_9BILA</name>
<organism evidence="2 3">
    <name type="scientific">Bursaphelenchus okinawaensis</name>
    <dbReference type="NCBI Taxonomy" id="465554"/>
    <lineage>
        <taxon>Eukaryota</taxon>
        <taxon>Metazoa</taxon>
        <taxon>Ecdysozoa</taxon>
        <taxon>Nematoda</taxon>
        <taxon>Chromadorea</taxon>
        <taxon>Rhabditida</taxon>
        <taxon>Tylenchina</taxon>
        <taxon>Tylenchomorpha</taxon>
        <taxon>Aphelenchoidea</taxon>
        <taxon>Aphelenchoididae</taxon>
        <taxon>Bursaphelenchus</taxon>
    </lineage>
</organism>
<gene>
    <name evidence="2" type="ORF">BOKJ2_LOCUS11440</name>
</gene>
<proteinExistence type="predicted"/>
<dbReference type="OrthoDB" id="10265592at2759"/>